<keyword evidence="2" id="KW-0732">Signal</keyword>
<reference evidence="4 5" key="1">
    <citation type="submission" date="2019-02" db="EMBL/GenBank/DDBJ databases">
        <title>Deep-cultivation of Planctomycetes and their phenomic and genomic characterization uncovers novel biology.</title>
        <authorList>
            <person name="Wiegand S."/>
            <person name="Jogler M."/>
            <person name="Boedeker C."/>
            <person name="Pinto D."/>
            <person name="Vollmers J."/>
            <person name="Rivas-Marin E."/>
            <person name="Kohn T."/>
            <person name="Peeters S.H."/>
            <person name="Heuer A."/>
            <person name="Rast P."/>
            <person name="Oberbeckmann S."/>
            <person name="Bunk B."/>
            <person name="Jeske O."/>
            <person name="Meyerdierks A."/>
            <person name="Storesund J.E."/>
            <person name="Kallscheuer N."/>
            <person name="Luecker S."/>
            <person name="Lage O.M."/>
            <person name="Pohl T."/>
            <person name="Merkel B.J."/>
            <person name="Hornburger P."/>
            <person name="Mueller R.-W."/>
            <person name="Bruemmer F."/>
            <person name="Labrenz M."/>
            <person name="Spormann A.M."/>
            <person name="Op den Camp H."/>
            <person name="Overmann J."/>
            <person name="Amann R."/>
            <person name="Jetten M.S.M."/>
            <person name="Mascher T."/>
            <person name="Medema M.H."/>
            <person name="Devos D.P."/>
            <person name="Kaster A.-K."/>
            <person name="Ovreas L."/>
            <person name="Rohde M."/>
            <person name="Galperin M.Y."/>
            <person name="Jogler C."/>
        </authorList>
    </citation>
    <scope>NUCLEOTIDE SEQUENCE [LARGE SCALE GENOMIC DNA]</scope>
    <source>
        <strain evidence="4 5">KS4</strain>
    </source>
</reference>
<keyword evidence="1" id="KW-0378">Hydrolase</keyword>
<proteinExistence type="predicted"/>
<evidence type="ECO:0000313" key="4">
    <source>
        <dbReference type="EMBL" id="QDU34697.1"/>
    </source>
</evidence>
<dbReference type="OrthoDB" id="290007at2"/>
<dbReference type="Gene3D" id="2.40.70.10">
    <property type="entry name" value="Acid Proteases"/>
    <property type="match status" value="1"/>
</dbReference>
<dbReference type="EMBL" id="CP036425">
    <property type="protein sequence ID" value="QDU34697.1"/>
    <property type="molecule type" value="Genomic_DNA"/>
</dbReference>
<feature type="domain" description="Peptidase A2" evidence="3">
    <location>
        <begin position="265"/>
        <end position="310"/>
    </location>
</feature>
<dbReference type="Pfam" id="PF13650">
    <property type="entry name" value="Asp_protease_2"/>
    <property type="match status" value="1"/>
</dbReference>
<organism evidence="4 5">
    <name type="scientific">Poriferisphaera corsica</name>
    <dbReference type="NCBI Taxonomy" id="2528020"/>
    <lineage>
        <taxon>Bacteria</taxon>
        <taxon>Pseudomonadati</taxon>
        <taxon>Planctomycetota</taxon>
        <taxon>Phycisphaerae</taxon>
        <taxon>Phycisphaerales</taxon>
        <taxon>Phycisphaeraceae</taxon>
        <taxon>Poriferisphaera</taxon>
    </lineage>
</organism>
<dbReference type="InterPro" id="IPR001995">
    <property type="entry name" value="Peptidase_A2_cat"/>
</dbReference>
<feature type="signal peptide" evidence="2">
    <location>
        <begin position="1"/>
        <end position="27"/>
    </location>
</feature>
<sequence length="429" mass="46184" precursor="true">MNKILNRAMTLSAIALLAGGYASQSQAARYVLGDAAGIAPDQPRVLFGLYDVPEGEEPDDSHLVGPTFYNAGLLDTGANGILLGQLAFFNFSLDNPSDTGSQFVQATNPTTNQPVWYDELGVAGTDPMKVFKSYLLHYNGYGDTNPARVHDMPDITPFGREDINLGSYAAIIGMPAMMGMHTYVNMTPLRSFQNSGTPGTTFDAIHSYISPTKYQTNGPQYDIDLRLVDVPHTGQRHPDDPTPTYAPLPVIDDIITTFEGTSTTGTFLLDTGAQTNIISMQMALDMGLNMDPDDENTDIQDYLTVGGIGGQTDMPIVLIDELTVPLADGDEMVWNNVVVGVLDIDGAPFDAVFGMNMLISGYDAADIFGGTATPETGFFDGFNLDFTTGDEQGILSLDWNDNRIIPEPASAAIIGIALFVAYTRRPKNA</sequence>
<dbReference type="InterPro" id="IPR001969">
    <property type="entry name" value="Aspartic_peptidase_AS"/>
</dbReference>
<feature type="chain" id="PRO_5021778791" description="Peptidase A2 domain-containing protein" evidence="2">
    <location>
        <begin position="28"/>
        <end position="429"/>
    </location>
</feature>
<dbReference type="PROSITE" id="PS50175">
    <property type="entry name" value="ASP_PROT_RETROV"/>
    <property type="match status" value="1"/>
</dbReference>
<dbReference type="InterPro" id="IPR021109">
    <property type="entry name" value="Peptidase_aspartic_dom_sf"/>
</dbReference>
<dbReference type="GO" id="GO:0006508">
    <property type="term" value="P:proteolysis"/>
    <property type="evidence" value="ECO:0007669"/>
    <property type="project" value="InterPro"/>
</dbReference>
<gene>
    <name evidence="4" type="ORF">KS4_27710</name>
</gene>
<dbReference type="RefSeq" id="WP_145078906.1">
    <property type="nucleotide sequence ID" value="NZ_CP036425.1"/>
</dbReference>
<dbReference type="PROSITE" id="PS00141">
    <property type="entry name" value="ASP_PROTEASE"/>
    <property type="match status" value="1"/>
</dbReference>
<dbReference type="AlphaFoldDB" id="A0A517YWW4"/>
<name>A0A517YWW4_9BACT</name>
<evidence type="ECO:0000259" key="3">
    <source>
        <dbReference type="PROSITE" id="PS50175"/>
    </source>
</evidence>
<evidence type="ECO:0000256" key="2">
    <source>
        <dbReference type="SAM" id="SignalP"/>
    </source>
</evidence>
<dbReference type="KEGG" id="pcor:KS4_27710"/>
<accession>A0A517YWW4</accession>
<keyword evidence="5" id="KW-1185">Reference proteome</keyword>
<dbReference type="Proteomes" id="UP000317369">
    <property type="component" value="Chromosome"/>
</dbReference>
<dbReference type="InterPro" id="IPR034122">
    <property type="entry name" value="Retropepsin-like_bacterial"/>
</dbReference>
<evidence type="ECO:0000256" key="1">
    <source>
        <dbReference type="ARBA" id="ARBA00022801"/>
    </source>
</evidence>
<dbReference type="SUPFAM" id="SSF50630">
    <property type="entry name" value="Acid proteases"/>
    <property type="match status" value="1"/>
</dbReference>
<evidence type="ECO:0000313" key="5">
    <source>
        <dbReference type="Proteomes" id="UP000317369"/>
    </source>
</evidence>
<protein>
    <recommendedName>
        <fullName evidence="3">Peptidase A2 domain-containing protein</fullName>
    </recommendedName>
</protein>
<dbReference type="GO" id="GO:0004190">
    <property type="term" value="F:aspartic-type endopeptidase activity"/>
    <property type="evidence" value="ECO:0007669"/>
    <property type="project" value="InterPro"/>
</dbReference>
<dbReference type="CDD" id="cd05483">
    <property type="entry name" value="retropepsin_like_bacteria"/>
    <property type="match status" value="1"/>
</dbReference>